<dbReference type="InterPro" id="IPR006037">
    <property type="entry name" value="RCK_C"/>
</dbReference>
<evidence type="ECO:0000256" key="4">
    <source>
        <dbReference type="ARBA" id="ARBA00022737"/>
    </source>
</evidence>
<feature type="transmembrane region" description="Helical" evidence="7">
    <location>
        <begin position="90"/>
        <end position="114"/>
    </location>
</feature>
<keyword evidence="3 7" id="KW-0812">Transmembrane</keyword>
<dbReference type="Pfam" id="PF02080">
    <property type="entry name" value="TrkA_C"/>
    <property type="match status" value="2"/>
</dbReference>
<keyword evidence="5 7" id="KW-1133">Transmembrane helix</keyword>
<dbReference type="AlphaFoldDB" id="A0A0W8FEM1"/>
<keyword evidence="4" id="KW-0677">Repeat</keyword>
<dbReference type="PROSITE" id="PS51202">
    <property type="entry name" value="RCK_C"/>
    <property type="match status" value="2"/>
</dbReference>
<dbReference type="SUPFAM" id="SSF116726">
    <property type="entry name" value="TrkA C-terminal domain-like"/>
    <property type="match status" value="2"/>
</dbReference>
<dbReference type="EMBL" id="LNQE01001303">
    <property type="protein sequence ID" value="KUG19306.1"/>
    <property type="molecule type" value="Genomic_DNA"/>
</dbReference>
<feature type="transmembrane region" description="Helical" evidence="7">
    <location>
        <begin position="171"/>
        <end position="199"/>
    </location>
</feature>
<evidence type="ECO:0000256" key="1">
    <source>
        <dbReference type="ARBA" id="ARBA00004141"/>
    </source>
</evidence>
<dbReference type="PANTHER" id="PTHR43652:SF2">
    <property type="entry name" value="BASIC AMINO ACID ANTIPORTER YFCC-RELATED"/>
    <property type="match status" value="1"/>
</dbReference>
<evidence type="ECO:0000256" key="5">
    <source>
        <dbReference type="ARBA" id="ARBA00022989"/>
    </source>
</evidence>
<protein>
    <submittedName>
        <fullName evidence="9">Trka-c domain protein</fullName>
    </submittedName>
</protein>
<feature type="transmembrane region" description="Helical" evidence="7">
    <location>
        <begin position="134"/>
        <end position="159"/>
    </location>
</feature>
<evidence type="ECO:0000256" key="3">
    <source>
        <dbReference type="ARBA" id="ARBA00022692"/>
    </source>
</evidence>
<evidence type="ECO:0000256" key="7">
    <source>
        <dbReference type="SAM" id="Phobius"/>
    </source>
</evidence>
<feature type="domain" description="RCK C-terminal" evidence="8">
    <location>
        <begin position="206"/>
        <end position="290"/>
    </location>
</feature>
<dbReference type="GO" id="GO:0006813">
    <property type="term" value="P:potassium ion transport"/>
    <property type="evidence" value="ECO:0007669"/>
    <property type="project" value="InterPro"/>
</dbReference>
<comment type="subcellular location">
    <subcellularLocation>
        <location evidence="1">Membrane</location>
        <topology evidence="1">Multi-pass membrane protein</topology>
    </subcellularLocation>
</comment>
<dbReference type="InterPro" id="IPR051679">
    <property type="entry name" value="DASS-Related_Transporters"/>
</dbReference>
<keyword evidence="6 7" id="KW-0472">Membrane</keyword>
<dbReference type="GO" id="GO:0005886">
    <property type="term" value="C:plasma membrane"/>
    <property type="evidence" value="ECO:0007669"/>
    <property type="project" value="TreeGrafter"/>
</dbReference>
<feature type="transmembrane region" description="Helical" evidence="7">
    <location>
        <begin position="12"/>
        <end position="42"/>
    </location>
</feature>
<dbReference type="Pfam" id="PF03600">
    <property type="entry name" value="CitMHS"/>
    <property type="match status" value="1"/>
</dbReference>
<sequence length="442" mass="47215">MLDQAIVFGTRILALALFAFGRIRYDIVALIALLIVTVAGIVDPVDAFLGFGHPAVITVAAVLVVTRGLQNSGLIEILTRRVSRIGDRPGLQVFSLTGIVGIFSAFMNNVRALALMMPVGIRLARKSGRSPSSLLMPLAFGSLLGGMTTLIGTPPNIIIATFRAENGGEPFLIFDFAFVGVGVAIAGILFISLIGYRLILDRKGPGSREDLFEVKDYLTEVRVPEGSKLAGRMIADIGGATGAGVTVVGLVRAERRFVAPASYEMIREGDILIVQADSEDLQTLLDAGPLELAGKVDLRDEVIGSEAVGMVEAIVKPGSPIIGMTAYSANLRWLYGANLLAVAREGARIRDRLNRIRFRPGDILLLQGRKETIQESLASPGLSAACGTRVEDRHVKADRPCGRDLCCRAGHLGHRPPSGPGHPLCCGRRDASCLDRLPPRDL</sequence>
<reference evidence="9" key="1">
    <citation type="journal article" date="2015" name="Proc. Natl. Acad. Sci. U.S.A.">
        <title>Networks of energetic and metabolic interactions define dynamics in microbial communities.</title>
        <authorList>
            <person name="Embree M."/>
            <person name="Liu J.K."/>
            <person name="Al-Bassam M.M."/>
            <person name="Zengler K."/>
        </authorList>
    </citation>
    <scope>NUCLEOTIDE SEQUENCE</scope>
</reference>
<evidence type="ECO:0000256" key="6">
    <source>
        <dbReference type="ARBA" id="ARBA00023136"/>
    </source>
</evidence>
<dbReference type="InterPro" id="IPR036721">
    <property type="entry name" value="RCK_C_sf"/>
</dbReference>
<feature type="domain" description="RCK C-terminal" evidence="8">
    <location>
        <begin position="298"/>
        <end position="383"/>
    </location>
</feature>
<accession>A0A0W8FEM1</accession>
<dbReference type="Gene3D" id="3.30.70.1450">
    <property type="entry name" value="Regulator of K+ conductance, C-terminal domain"/>
    <property type="match status" value="2"/>
</dbReference>
<evidence type="ECO:0000259" key="8">
    <source>
        <dbReference type="PROSITE" id="PS51202"/>
    </source>
</evidence>
<dbReference type="InterPro" id="IPR004680">
    <property type="entry name" value="Cit_transptr-like_dom"/>
</dbReference>
<evidence type="ECO:0000256" key="2">
    <source>
        <dbReference type="ARBA" id="ARBA00022448"/>
    </source>
</evidence>
<name>A0A0W8FEM1_9ZZZZ</name>
<feature type="transmembrane region" description="Helical" evidence="7">
    <location>
        <begin position="48"/>
        <end position="69"/>
    </location>
</feature>
<dbReference type="PANTHER" id="PTHR43652">
    <property type="entry name" value="BASIC AMINO ACID ANTIPORTER YFCC-RELATED"/>
    <property type="match status" value="1"/>
</dbReference>
<evidence type="ECO:0000313" key="9">
    <source>
        <dbReference type="EMBL" id="KUG19306.1"/>
    </source>
</evidence>
<organism evidence="9">
    <name type="scientific">hydrocarbon metagenome</name>
    <dbReference type="NCBI Taxonomy" id="938273"/>
    <lineage>
        <taxon>unclassified sequences</taxon>
        <taxon>metagenomes</taxon>
        <taxon>ecological metagenomes</taxon>
    </lineage>
</organism>
<comment type="caution">
    <text evidence="9">The sequence shown here is derived from an EMBL/GenBank/DDBJ whole genome shotgun (WGS) entry which is preliminary data.</text>
</comment>
<gene>
    <name evidence="9" type="ORF">ASZ90_010962</name>
</gene>
<proteinExistence type="predicted"/>
<dbReference type="GO" id="GO:0008324">
    <property type="term" value="F:monoatomic cation transmembrane transporter activity"/>
    <property type="evidence" value="ECO:0007669"/>
    <property type="project" value="InterPro"/>
</dbReference>
<keyword evidence="2" id="KW-0813">Transport</keyword>